<feature type="domain" description="Zinc finger DksA/TraR C4-type" evidence="7">
    <location>
        <begin position="239"/>
        <end position="274"/>
    </location>
</feature>
<dbReference type="GO" id="GO:0008270">
    <property type="term" value="F:zinc ion binding"/>
    <property type="evidence" value="ECO:0007669"/>
    <property type="project" value="UniProtKB-KW"/>
</dbReference>
<dbReference type="PANTHER" id="PTHR33823:SF2">
    <property type="entry name" value="RNA POLYMERASE-BINDING TRANSCRIPTION FACTOR DKSA"/>
    <property type="match status" value="1"/>
</dbReference>
<dbReference type="Pfam" id="PF01258">
    <property type="entry name" value="zf-dskA_traR"/>
    <property type="match status" value="1"/>
</dbReference>
<evidence type="ECO:0000256" key="3">
    <source>
        <dbReference type="ARBA" id="ARBA00022833"/>
    </source>
</evidence>
<keyword evidence="5" id="KW-0175">Coiled coil</keyword>
<gene>
    <name evidence="8" type="ORF">BJ989_002525</name>
</gene>
<keyword evidence="3" id="KW-0862">Zinc</keyword>
<dbReference type="InterPro" id="IPR000962">
    <property type="entry name" value="Znf_DskA_TraR"/>
</dbReference>
<evidence type="ECO:0000259" key="7">
    <source>
        <dbReference type="Pfam" id="PF01258"/>
    </source>
</evidence>
<evidence type="ECO:0000256" key="5">
    <source>
        <dbReference type="SAM" id="Coils"/>
    </source>
</evidence>
<dbReference type="AlphaFoldDB" id="A0A7Y9RVR8"/>
<keyword evidence="2" id="KW-0863">Zinc-finger</keyword>
<feature type="compositionally biased region" description="Low complexity" evidence="6">
    <location>
        <begin position="34"/>
        <end position="92"/>
    </location>
</feature>
<proteinExistence type="predicted"/>
<organism evidence="8 9">
    <name type="scientific">Nocardioides perillae</name>
    <dbReference type="NCBI Taxonomy" id="1119534"/>
    <lineage>
        <taxon>Bacteria</taxon>
        <taxon>Bacillati</taxon>
        <taxon>Actinomycetota</taxon>
        <taxon>Actinomycetes</taxon>
        <taxon>Propionibacteriales</taxon>
        <taxon>Nocardioidaceae</taxon>
        <taxon>Nocardioides</taxon>
    </lineage>
</organism>
<protein>
    <submittedName>
        <fullName evidence="8">RNA polymerase-binding protein DksA</fullName>
    </submittedName>
</protein>
<feature type="compositionally biased region" description="Low complexity" evidence="6">
    <location>
        <begin position="100"/>
        <end position="117"/>
    </location>
</feature>
<dbReference type="InterPro" id="IPR020458">
    <property type="entry name" value="Znf_DskA_TraR_CS"/>
</dbReference>
<dbReference type="PROSITE" id="PS51128">
    <property type="entry name" value="ZF_DKSA_2"/>
    <property type="match status" value="1"/>
</dbReference>
<evidence type="ECO:0000256" key="4">
    <source>
        <dbReference type="PROSITE-ProRule" id="PRU00510"/>
    </source>
</evidence>
<feature type="compositionally biased region" description="Basic residues" evidence="6">
    <location>
        <begin position="118"/>
        <end position="134"/>
    </location>
</feature>
<dbReference type="PROSITE" id="PS01102">
    <property type="entry name" value="ZF_DKSA_1"/>
    <property type="match status" value="1"/>
</dbReference>
<evidence type="ECO:0000256" key="1">
    <source>
        <dbReference type="ARBA" id="ARBA00022723"/>
    </source>
</evidence>
<evidence type="ECO:0000256" key="2">
    <source>
        <dbReference type="ARBA" id="ARBA00022771"/>
    </source>
</evidence>
<evidence type="ECO:0000256" key="6">
    <source>
        <dbReference type="SAM" id="MobiDB-lite"/>
    </source>
</evidence>
<evidence type="ECO:0000313" key="8">
    <source>
        <dbReference type="EMBL" id="NYG56221.1"/>
    </source>
</evidence>
<feature type="coiled-coil region" evidence="5">
    <location>
        <begin position="166"/>
        <end position="193"/>
    </location>
</feature>
<sequence length="275" mass="28172">MARSTRKTLAGTAKAAARKVLPRLPGGGGEDDAAPAAPAEEAPAKKTPAKNAPATEAAAEKASATKAAATKAAATKAPATKAPAKRASATKAPAKKAPAKKAPATKAPATKAPANKAPAKKAPAKKAPAKKAPAKKAAATAAQAAAPLVVKADETAWTAAELDEVLTELHQHRDRLTAVLQEQEAELAGLMRDAGDGAGHDQADVGATSFERDHELIVLAGEREALAQIDRALARIDDGTYGVCESCGEPIGKNRLLAFPRATLCMTCKQREERR</sequence>
<keyword evidence="9" id="KW-1185">Reference proteome</keyword>
<dbReference type="PANTHER" id="PTHR33823">
    <property type="entry name" value="RNA POLYMERASE-BINDING TRANSCRIPTION FACTOR DKSA-RELATED"/>
    <property type="match status" value="1"/>
</dbReference>
<dbReference type="RefSeq" id="WP_179518515.1">
    <property type="nucleotide sequence ID" value="NZ_JACCAC010000001.1"/>
</dbReference>
<dbReference type="Proteomes" id="UP000544110">
    <property type="component" value="Unassembled WGS sequence"/>
</dbReference>
<feature type="region of interest" description="Disordered" evidence="6">
    <location>
        <begin position="1"/>
        <end position="135"/>
    </location>
</feature>
<evidence type="ECO:0000313" key="9">
    <source>
        <dbReference type="Proteomes" id="UP000544110"/>
    </source>
</evidence>
<dbReference type="SUPFAM" id="SSF109635">
    <property type="entry name" value="DnaK suppressor protein DksA, alpha-hairpin domain"/>
    <property type="match status" value="1"/>
</dbReference>
<dbReference type="InterPro" id="IPR037187">
    <property type="entry name" value="DnaK_N"/>
</dbReference>
<keyword evidence="1" id="KW-0479">Metal-binding</keyword>
<dbReference type="SUPFAM" id="SSF57716">
    <property type="entry name" value="Glucocorticoid receptor-like (DNA-binding domain)"/>
    <property type="match status" value="1"/>
</dbReference>
<dbReference type="EMBL" id="JACCAC010000001">
    <property type="protein sequence ID" value="NYG56221.1"/>
    <property type="molecule type" value="Genomic_DNA"/>
</dbReference>
<comment type="caution">
    <text evidence="8">The sequence shown here is derived from an EMBL/GenBank/DDBJ whole genome shotgun (WGS) entry which is preliminary data.</text>
</comment>
<name>A0A7Y9RVR8_9ACTN</name>
<feature type="zinc finger region" description="dksA C4-type" evidence="4">
    <location>
        <begin position="244"/>
        <end position="268"/>
    </location>
</feature>
<accession>A0A7Y9RVR8</accession>
<reference evidence="8 9" key="1">
    <citation type="submission" date="2020-07" db="EMBL/GenBank/DDBJ databases">
        <title>Sequencing the genomes of 1000 actinobacteria strains.</title>
        <authorList>
            <person name="Klenk H.-P."/>
        </authorList>
    </citation>
    <scope>NUCLEOTIDE SEQUENCE [LARGE SCALE GENOMIC DNA]</scope>
    <source>
        <strain evidence="8 9">DSM 24552</strain>
    </source>
</reference>
<dbReference type="Gene3D" id="1.20.120.910">
    <property type="entry name" value="DksA, coiled-coil domain"/>
    <property type="match status" value="1"/>
</dbReference>